<evidence type="ECO:0008006" key="3">
    <source>
        <dbReference type="Google" id="ProtNLM"/>
    </source>
</evidence>
<reference evidence="1" key="1">
    <citation type="submission" date="2018-03" db="EMBL/GenBank/DDBJ databases">
        <authorList>
            <person name="Nunes O.C."/>
            <person name="Lopes A.R."/>
            <person name="Froufe H."/>
            <person name="Munoz-Merida A."/>
            <person name="Barroso C."/>
            <person name="Egas C."/>
        </authorList>
    </citation>
    <scope>NUCLEOTIDE SEQUENCE</scope>
    <source>
        <strain evidence="1">ON4</strain>
    </source>
</reference>
<gene>
    <name evidence="1" type="ORF">C7K25_06205</name>
</gene>
<name>A0ABT7C6Z0_9MICO</name>
<proteinExistence type="predicted"/>
<dbReference type="Proteomes" id="UP001170379">
    <property type="component" value="Unassembled WGS sequence"/>
</dbReference>
<reference evidence="1" key="2">
    <citation type="journal article" date="2022" name="Sci. Rep.">
        <title>In silico prediction of the enzymes involved in the degradation of the herbicide molinate by Gulosibacter molinativorax ON4T.</title>
        <authorList>
            <person name="Lopes A.R."/>
            <person name="Bunin E."/>
            <person name="Viana A.T."/>
            <person name="Froufe H."/>
            <person name="Munoz-Merida A."/>
            <person name="Pinho D."/>
            <person name="Figueiredo J."/>
            <person name="Barroso C."/>
            <person name="Vaz-Moreira I."/>
            <person name="Bellanger X."/>
            <person name="Egas C."/>
            <person name="Nunes O.C."/>
        </authorList>
    </citation>
    <scope>NUCLEOTIDE SEQUENCE</scope>
    <source>
        <strain evidence="1">ON4</strain>
    </source>
</reference>
<comment type="caution">
    <text evidence="1">The sequence shown here is derived from an EMBL/GenBank/DDBJ whole genome shotgun (WGS) entry which is preliminary data.</text>
</comment>
<accession>A0ABT7C6Z0</accession>
<dbReference type="Pfam" id="PF19786">
    <property type="entry name" value="DUF6270"/>
    <property type="match status" value="1"/>
</dbReference>
<dbReference type="EMBL" id="PXVD01000008">
    <property type="protein sequence ID" value="MDJ1370960.1"/>
    <property type="molecule type" value="Genomic_DNA"/>
</dbReference>
<organism evidence="1 2">
    <name type="scientific">Gulosibacter molinativorax</name>
    <dbReference type="NCBI Taxonomy" id="256821"/>
    <lineage>
        <taxon>Bacteria</taxon>
        <taxon>Bacillati</taxon>
        <taxon>Actinomycetota</taxon>
        <taxon>Actinomycetes</taxon>
        <taxon>Micrococcales</taxon>
        <taxon>Microbacteriaceae</taxon>
        <taxon>Gulosibacter</taxon>
    </lineage>
</organism>
<sequence>MDPSQPIAVTILGSCVSRDTLETMDREQYPILAYVSRQSLLTEGSDASGNLPKKYTTSSRFQLRNVRRDVEGKQLETIKDAGRPDVLLWDLVDERHGIFEFSDGSVVTRSIDVLDIPEFEDAIKQARHIPFGSDEHFERWAKAADAFVARLEAAGLKERVLVLSVNWAPFDVEGSPTPLSMGKSSGQANSQFRRYYDYLGQLGLSIFAVEDAVADPDHRWGLAPFHYTPEIYDRVHEAIDAFVAERRAGEQSVSDADPVEDSNAPN</sequence>
<dbReference type="RefSeq" id="WP_026936393.1">
    <property type="nucleotide sequence ID" value="NZ_CP028426.1"/>
</dbReference>
<evidence type="ECO:0000313" key="2">
    <source>
        <dbReference type="Proteomes" id="UP001170379"/>
    </source>
</evidence>
<evidence type="ECO:0000313" key="1">
    <source>
        <dbReference type="EMBL" id="MDJ1370960.1"/>
    </source>
</evidence>
<dbReference type="InterPro" id="IPR046237">
    <property type="entry name" value="DUF6270"/>
</dbReference>
<protein>
    <recommendedName>
        <fullName evidence="3">SGNH/GDSL hydrolase family protein</fullName>
    </recommendedName>
</protein>
<keyword evidence="2" id="KW-1185">Reference proteome</keyword>